<gene>
    <name evidence="1" type="ORF">FOZ63_022596</name>
</gene>
<organism evidence="1 2">
    <name type="scientific">Perkinsus olseni</name>
    <name type="common">Perkinsus atlanticus</name>
    <dbReference type="NCBI Taxonomy" id="32597"/>
    <lineage>
        <taxon>Eukaryota</taxon>
        <taxon>Sar</taxon>
        <taxon>Alveolata</taxon>
        <taxon>Perkinsozoa</taxon>
        <taxon>Perkinsea</taxon>
        <taxon>Perkinsida</taxon>
        <taxon>Perkinsidae</taxon>
        <taxon>Perkinsus</taxon>
    </lineage>
</organism>
<keyword evidence="2" id="KW-1185">Reference proteome</keyword>
<dbReference type="AlphaFoldDB" id="A0A7J6PUQ0"/>
<reference evidence="1 2" key="1">
    <citation type="submission" date="2020-04" db="EMBL/GenBank/DDBJ databases">
        <title>Perkinsus olseni comparative genomics.</title>
        <authorList>
            <person name="Bogema D.R."/>
        </authorList>
    </citation>
    <scope>NUCLEOTIDE SEQUENCE [LARGE SCALE GENOMIC DNA]</scope>
    <source>
        <strain evidence="1 2">ATCC PRA-207</strain>
    </source>
</reference>
<name>A0A7J6PUQ0_PEROL</name>
<dbReference type="EMBL" id="JABANO010037905">
    <property type="protein sequence ID" value="KAF4699446.1"/>
    <property type="molecule type" value="Genomic_DNA"/>
</dbReference>
<evidence type="ECO:0000313" key="2">
    <source>
        <dbReference type="Proteomes" id="UP000553632"/>
    </source>
</evidence>
<dbReference type="Proteomes" id="UP000553632">
    <property type="component" value="Unassembled WGS sequence"/>
</dbReference>
<protein>
    <submittedName>
        <fullName evidence="1">Uncharacterized protein</fullName>
    </submittedName>
</protein>
<sequence>IITDSATPEREALLGKLSADVYSNMHIVIIGEGPAPDQWSSIMSRCLAPIKHVSVLRGGWPALVAALCDLDNSTEFLNWVAFCSPFSEKTIPKRFASQSSAASALLKPETLESLQVNWEESKKNMAKGWDAFGRS</sequence>
<feature type="non-terminal residue" evidence="1">
    <location>
        <position position="1"/>
    </location>
</feature>
<feature type="non-terminal residue" evidence="1">
    <location>
        <position position="135"/>
    </location>
</feature>
<proteinExistence type="predicted"/>
<comment type="caution">
    <text evidence="1">The sequence shown here is derived from an EMBL/GenBank/DDBJ whole genome shotgun (WGS) entry which is preliminary data.</text>
</comment>
<evidence type="ECO:0000313" key="1">
    <source>
        <dbReference type="EMBL" id="KAF4699446.1"/>
    </source>
</evidence>
<accession>A0A7J6PUQ0</accession>